<gene>
    <name evidence="2" type="ORF">QC761_0103780</name>
</gene>
<proteinExistence type="predicted"/>
<keyword evidence="1" id="KW-0732">Signal</keyword>
<feature type="signal peptide" evidence="1">
    <location>
        <begin position="1"/>
        <end position="16"/>
    </location>
</feature>
<reference evidence="2 3" key="1">
    <citation type="journal article" date="2023" name="bioRxiv">
        <title>High-quality genome assemblies of four members of thePodospora anserinaspecies complex.</title>
        <authorList>
            <person name="Ament-Velasquez S.L."/>
            <person name="Vogan A.A."/>
            <person name="Wallerman O."/>
            <person name="Hartmann F."/>
            <person name="Gautier V."/>
            <person name="Silar P."/>
            <person name="Giraud T."/>
            <person name="Johannesson H."/>
        </authorList>
    </citation>
    <scope>NUCLEOTIDE SEQUENCE [LARGE SCALE GENOMIC DNA]</scope>
    <source>
        <strain evidence="2 3">CBS 112042</strain>
    </source>
</reference>
<keyword evidence="3" id="KW-1185">Reference proteome</keyword>
<organism evidence="2 3">
    <name type="scientific">Podospora bellae-mahoneyi</name>
    <dbReference type="NCBI Taxonomy" id="2093777"/>
    <lineage>
        <taxon>Eukaryota</taxon>
        <taxon>Fungi</taxon>
        <taxon>Dikarya</taxon>
        <taxon>Ascomycota</taxon>
        <taxon>Pezizomycotina</taxon>
        <taxon>Sordariomycetes</taxon>
        <taxon>Sordariomycetidae</taxon>
        <taxon>Sordariales</taxon>
        <taxon>Podosporaceae</taxon>
        <taxon>Podospora</taxon>
    </lineage>
</organism>
<evidence type="ECO:0000256" key="1">
    <source>
        <dbReference type="SAM" id="SignalP"/>
    </source>
</evidence>
<evidence type="ECO:0000313" key="2">
    <source>
        <dbReference type="EMBL" id="KAK4639002.1"/>
    </source>
</evidence>
<sequence length="70" mass="8114">MMWRLMRVFLVGGLLANWTWDTDNYIQLYHTNEAWGADRYHSLFRRARTPLFGILSVSSPPVNACICHSG</sequence>
<feature type="chain" id="PRO_5045200241" evidence="1">
    <location>
        <begin position="17"/>
        <end position="70"/>
    </location>
</feature>
<comment type="caution">
    <text evidence="2">The sequence shown here is derived from an EMBL/GenBank/DDBJ whole genome shotgun (WGS) entry which is preliminary data.</text>
</comment>
<protein>
    <submittedName>
        <fullName evidence="2">Uncharacterized protein</fullName>
    </submittedName>
</protein>
<accession>A0ABR0F6U1</accession>
<dbReference type="Proteomes" id="UP001322138">
    <property type="component" value="Unassembled WGS sequence"/>
</dbReference>
<dbReference type="GeneID" id="87892536"/>
<dbReference type="RefSeq" id="XP_062727978.1">
    <property type="nucleotide sequence ID" value="XM_062873147.1"/>
</dbReference>
<evidence type="ECO:0000313" key="3">
    <source>
        <dbReference type="Proteomes" id="UP001322138"/>
    </source>
</evidence>
<dbReference type="EMBL" id="JAFFGZ010000009">
    <property type="protein sequence ID" value="KAK4639002.1"/>
    <property type="molecule type" value="Genomic_DNA"/>
</dbReference>
<name>A0ABR0F6U1_9PEZI</name>